<feature type="region of interest" description="Disordered" evidence="1">
    <location>
        <begin position="1"/>
        <end position="20"/>
    </location>
</feature>
<reference evidence="3" key="1">
    <citation type="journal article" date="2019" name="Int. J. Syst. Evol. Microbiol.">
        <title>The Global Catalogue of Microorganisms (GCM) 10K type strain sequencing project: providing services to taxonomists for standard genome sequencing and annotation.</title>
        <authorList>
            <consortium name="The Broad Institute Genomics Platform"/>
            <consortium name="The Broad Institute Genome Sequencing Center for Infectious Disease"/>
            <person name="Wu L."/>
            <person name="Ma J."/>
        </authorList>
    </citation>
    <scope>NUCLEOTIDE SEQUENCE [LARGE SCALE GENOMIC DNA]</scope>
    <source>
        <strain evidence="3">JCM 3399</strain>
    </source>
</reference>
<protein>
    <submittedName>
        <fullName evidence="2">Uncharacterized protein</fullName>
    </submittedName>
</protein>
<accession>A0ABQ2V5A4</accession>
<name>A0ABQ2V5A4_9ACTN</name>
<dbReference type="EMBL" id="BMRP01000011">
    <property type="protein sequence ID" value="GGU67486.1"/>
    <property type="molecule type" value="Genomic_DNA"/>
</dbReference>
<keyword evidence="3" id="KW-1185">Reference proteome</keyword>
<evidence type="ECO:0000313" key="3">
    <source>
        <dbReference type="Proteomes" id="UP000654471"/>
    </source>
</evidence>
<evidence type="ECO:0000256" key="1">
    <source>
        <dbReference type="SAM" id="MobiDB-lite"/>
    </source>
</evidence>
<dbReference type="Gene3D" id="2.60.40.3440">
    <property type="match status" value="1"/>
</dbReference>
<dbReference type="Proteomes" id="UP000654471">
    <property type="component" value="Unassembled WGS sequence"/>
</dbReference>
<sequence>MAGPTISAQTFNGTQPQSLQLVDRGDGSYAVLDYGSTRVPQQPVARDDAAQARPDAPVTVDVLADDSSGGSATSQGLRVTAVAAPANGTATVRDGKVVSPPNSGFSGCDSFPYTVTDRRGQTSAATVSVVTPAE</sequence>
<organism evidence="2 3">
    <name type="scientific">Streptomyces albospinus</name>
    <dbReference type="NCBI Taxonomy" id="285515"/>
    <lineage>
        <taxon>Bacteria</taxon>
        <taxon>Bacillati</taxon>
        <taxon>Actinomycetota</taxon>
        <taxon>Actinomycetes</taxon>
        <taxon>Kitasatosporales</taxon>
        <taxon>Streptomycetaceae</taxon>
        <taxon>Streptomyces</taxon>
    </lineage>
</organism>
<dbReference type="Pfam" id="PF17963">
    <property type="entry name" value="Big_9"/>
    <property type="match status" value="1"/>
</dbReference>
<evidence type="ECO:0000313" key="2">
    <source>
        <dbReference type="EMBL" id="GGU67486.1"/>
    </source>
</evidence>
<proteinExistence type="predicted"/>
<dbReference type="RefSeq" id="WP_189301133.1">
    <property type="nucleotide sequence ID" value="NZ_BMRP01000011.1"/>
</dbReference>
<gene>
    <name evidence="2" type="ORF">GCM10010211_35990</name>
</gene>
<comment type="caution">
    <text evidence="2">The sequence shown here is derived from an EMBL/GenBank/DDBJ whole genome shotgun (WGS) entry which is preliminary data.</text>
</comment>